<accession>A0A9P8URG6</accession>
<organism evidence="1 2">
    <name type="scientific">Truncatella angustata</name>
    <dbReference type="NCBI Taxonomy" id="152316"/>
    <lineage>
        <taxon>Eukaryota</taxon>
        <taxon>Fungi</taxon>
        <taxon>Dikarya</taxon>
        <taxon>Ascomycota</taxon>
        <taxon>Pezizomycotina</taxon>
        <taxon>Sordariomycetes</taxon>
        <taxon>Xylariomycetidae</taxon>
        <taxon>Amphisphaeriales</taxon>
        <taxon>Sporocadaceae</taxon>
        <taxon>Truncatella</taxon>
    </lineage>
</organism>
<dbReference type="GeneID" id="70124265"/>
<dbReference type="EMBL" id="JAGPXC010000002">
    <property type="protein sequence ID" value="KAH6657640.1"/>
    <property type="molecule type" value="Genomic_DNA"/>
</dbReference>
<evidence type="ECO:0000313" key="1">
    <source>
        <dbReference type="EMBL" id="KAH6657640.1"/>
    </source>
</evidence>
<evidence type="ECO:0000313" key="2">
    <source>
        <dbReference type="Proteomes" id="UP000758603"/>
    </source>
</evidence>
<comment type="caution">
    <text evidence="1">The sequence shown here is derived from an EMBL/GenBank/DDBJ whole genome shotgun (WGS) entry which is preliminary data.</text>
</comment>
<gene>
    <name evidence="1" type="ORF">BKA67DRAFT_194086</name>
</gene>
<dbReference type="Proteomes" id="UP000758603">
    <property type="component" value="Unassembled WGS sequence"/>
</dbReference>
<sequence length="120" mass="13399">MQLINTFLTFIPYAFAQNLRLPIIKTAPAGATICPKYSRQHRGETGTCYPTRFLGINGNETSYTRIKFDFPPPPGILCAVFAWFENNCTRATNLTITETTCADVSQIRSYSVECPEPLLA</sequence>
<protein>
    <submittedName>
        <fullName evidence="1">Uncharacterized protein</fullName>
    </submittedName>
</protein>
<name>A0A9P8URG6_9PEZI</name>
<reference evidence="1" key="1">
    <citation type="journal article" date="2021" name="Nat. Commun.">
        <title>Genetic determinants of endophytism in the Arabidopsis root mycobiome.</title>
        <authorList>
            <person name="Mesny F."/>
            <person name="Miyauchi S."/>
            <person name="Thiergart T."/>
            <person name="Pickel B."/>
            <person name="Atanasova L."/>
            <person name="Karlsson M."/>
            <person name="Huettel B."/>
            <person name="Barry K.W."/>
            <person name="Haridas S."/>
            <person name="Chen C."/>
            <person name="Bauer D."/>
            <person name="Andreopoulos W."/>
            <person name="Pangilinan J."/>
            <person name="LaButti K."/>
            <person name="Riley R."/>
            <person name="Lipzen A."/>
            <person name="Clum A."/>
            <person name="Drula E."/>
            <person name="Henrissat B."/>
            <person name="Kohler A."/>
            <person name="Grigoriev I.V."/>
            <person name="Martin F.M."/>
            <person name="Hacquard S."/>
        </authorList>
    </citation>
    <scope>NUCLEOTIDE SEQUENCE</scope>
    <source>
        <strain evidence="1">MPI-SDFR-AT-0073</strain>
    </source>
</reference>
<keyword evidence="2" id="KW-1185">Reference proteome</keyword>
<dbReference type="RefSeq" id="XP_045961874.1">
    <property type="nucleotide sequence ID" value="XM_046095372.1"/>
</dbReference>
<proteinExistence type="predicted"/>
<dbReference type="AlphaFoldDB" id="A0A9P8URG6"/>